<dbReference type="RefSeq" id="WP_196282310.1">
    <property type="nucleotide sequence ID" value="NZ_JADQDQ010000004.1"/>
</dbReference>
<name>A0ABS0IJH0_9BACT</name>
<organism evidence="1 2">
    <name type="scientific">Hymenobacter jeongseonensis</name>
    <dbReference type="NCBI Taxonomy" id="2791027"/>
    <lineage>
        <taxon>Bacteria</taxon>
        <taxon>Pseudomonadati</taxon>
        <taxon>Bacteroidota</taxon>
        <taxon>Cytophagia</taxon>
        <taxon>Cytophagales</taxon>
        <taxon>Hymenobacteraceae</taxon>
        <taxon>Hymenobacter</taxon>
    </lineage>
</organism>
<proteinExistence type="predicted"/>
<comment type="caution">
    <text evidence="1">The sequence shown here is derived from an EMBL/GenBank/DDBJ whole genome shotgun (WGS) entry which is preliminary data.</text>
</comment>
<gene>
    <name evidence="1" type="ORF">I2I05_11070</name>
</gene>
<protein>
    <submittedName>
        <fullName evidence="1">Uncharacterized protein</fullName>
    </submittedName>
</protein>
<dbReference type="EMBL" id="JADQDQ010000004">
    <property type="protein sequence ID" value="MBF9237935.1"/>
    <property type="molecule type" value="Genomic_DNA"/>
</dbReference>
<sequence length="92" mass="10234">MKSKTSRIEFKTVQAYYCGTVEAADWLPGWSYDLEICEHTGQVTYRQPGTNHTEQTLPVEAFQQVWQLRPAPATGTGGGIFARLMGVLNKGI</sequence>
<dbReference type="Proteomes" id="UP000597617">
    <property type="component" value="Unassembled WGS sequence"/>
</dbReference>
<accession>A0ABS0IJH0</accession>
<reference evidence="1 2" key="1">
    <citation type="submission" date="2020-11" db="EMBL/GenBank/DDBJ databases">
        <authorList>
            <person name="Kim M.K."/>
        </authorList>
    </citation>
    <scope>NUCLEOTIDE SEQUENCE [LARGE SCALE GENOMIC DNA]</scope>
    <source>
        <strain evidence="1 2">BT683</strain>
    </source>
</reference>
<keyword evidence="2" id="KW-1185">Reference proteome</keyword>
<evidence type="ECO:0000313" key="1">
    <source>
        <dbReference type="EMBL" id="MBF9237935.1"/>
    </source>
</evidence>
<evidence type="ECO:0000313" key="2">
    <source>
        <dbReference type="Proteomes" id="UP000597617"/>
    </source>
</evidence>